<protein>
    <submittedName>
        <fullName evidence="1">Uncharacterized protein</fullName>
    </submittedName>
</protein>
<comment type="caution">
    <text evidence="1">The sequence shown here is derived from an EMBL/GenBank/DDBJ whole genome shotgun (WGS) entry which is preliminary data.</text>
</comment>
<dbReference type="AlphaFoldDB" id="A0A645DU57"/>
<accession>A0A645DU57</accession>
<reference evidence="1" key="1">
    <citation type="submission" date="2019-08" db="EMBL/GenBank/DDBJ databases">
        <authorList>
            <person name="Kucharzyk K."/>
            <person name="Murdoch R.W."/>
            <person name="Higgins S."/>
            <person name="Loffler F."/>
        </authorList>
    </citation>
    <scope>NUCLEOTIDE SEQUENCE</scope>
</reference>
<evidence type="ECO:0000313" key="1">
    <source>
        <dbReference type="EMBL" id="MPM92876.1"/>
    </source>
</evidence>
<gene>
    <name evidence="1" type="ORF">SDC9_140012</name>
</gene>
<sequence length="126" mass="13961">MQLLQVGLVAAGPVRGLLRVRSPQHLEDLLQTIGIHDVPDADQVEIARRHPDHQIVLADDPQHQVELVLPLDLAGFHVLDDGRPMIGIDHRFTDCKRHTCPLSRPDSITEARDTPRIDLAAPARCG</sequence>
<name>A0A645DU57_9ZZZZ</name>
<dbReference type="EMBL" id="VSSQ01039761">
    <property type="protein sequence ID" value="MPM92876.1"/>
    <property type="molecule type" value="Genomic_DNA"/>
</dbReference>
<proteinExistence type="predicted"/>
<organism evidence="1">
    <name type="scientific">bioreactor metagenome</name>
    <dbReference type="NCBI Taxonomy" id="1076179"/>
    <lineage>
        <taxon>unclassified sequences</taxon>
        <taxon>metagenomes</taxon>
        <taxon>ecological metagenomes</taxon>
    </lineage>
</organism>